<name>A0A2G0CBK8_9BACT</name>
<feature type="signal peptide" evidence="1">
    <location>
        <begin position="1"/>
        <end position="34"/>
    </location>
</feature>
<comment type="caution">
    <text evidence="2">The sequence shown here is derived from an EMBL/GenBank/DDBJ whole genome shotgun (WGS) entry which is preliminary data.</text>
</comment>
<dbReference type="Pfam" id="PF14592">
    <property type="entry name" value="Chondroitinas_B"/>
    <property type="match status" value="1"/>
</dbReference>
<dbReference type="SUPFAM" id="SSF51126">
    <property type="entry name" value="Pectin lyase-like"/>
    <property type="match status" value="2"/>
</dbReference>
<evidence type="ECO:0000313" key="2">
    <source>
        <dbReference type="EMBL" id="PHK97369.1"/>
    </source>
</evidence>
<dbReference type="Gene3D" id="2.160.20.10">
    <property type="entry name" value="Single-stranded right-handed beta-helix, Pectin lyase-like"/>
    <property type="match status" value="2"/>
</dbReference>
<evidence type="ECO:0000256" key="1">
    <source>
        <dbReference type="SAM" id="SignalP"/>
    </source>
</evidence>
<dbReference type="InterPro" id="IPR039513">
    <property type="entry name" value="PL-6"/>
</dbReference>
<dbReference type="AlphaFoldDB" id="A0A2G0CBK8"/>
<dbReference type="OrthoDB" id="6475864at2"/>
<dbReference type="GO" id="GO:0016829">
    <property type="term" value="F:lyase activity"/>
    <property type="evidence" value="ECO:0007669"/>
    <property type="project" value="UniProtKB-KW"/>
</dbReference>
<keyword evidence="1" id="KW-0732">Signal</keyword>
<dbReference type="CDD" id="cd14251">
    <property type="entry name" value="PL-6"/>
    <property type="match status" value="1"/>
</dbReference>
<dbReference type="RefSeq" id="WP_099107653.1">
    <property type="nucleotide sequence ID" value="NZ_JAATJF010000003.1"/>
</dbReference>
<feature type="chain" id="PRO_5013659354" evidence="1">
    <location>
        <begin position="35"/>
        <end position="771"/>
    </location>
</feature>
<keyword evidence="2" id="KW-0456">Lyase</keyword>
<dbReference type="Proteomes" id="UP000226437">
    <property type="component" value="Unassembled WGS sequence"/>
</dbReference>
<organism evidence="2 3">
    <name type="scientific">Neolewinella marina</name>
    <dbReference type="NCBI Taxonomy" id="438751"/>
    <lineage>
        <taxon>Bacteria</taxon>
        <taxon>Pseudomonadati</taxon>
        <taxon>Bacteroidota</taxon>
        <taxon>Saprospiria</taxon>
        <taxon>Saprospirales</taxon>
        <taxon>Lewinellaceae</taxon>
        <taxon>Neolewinella</taxon>
    </lineage>
</organism>
<sequence>MPLHYLPTLAPAPRWLSRCLVLLLLYGCGAPAEAQEATDALVRAIRDAQPGATIVVPNGSYQDLALEFTGRGTAEAPIRLVAEEKGKVFLEGQSYLRLSGEHLVVEGLVFRNGYTPTSEVISFRTADDELCNYCRVTECVIDNYNPPERYESDYWVGLYGRNNRFDHNYLTGKRNQGVTLAVRLNSEESRENGHRIDHNYFGERPILGSNGGETLRIGTSHYSLTNSNTVVESNYFDRCNGEHEIISNKSGGNIFRGNTFHECQGTLTMRHGNNTTVDGNFFFGNGKPNTGGIRIINERQTVTNNYLAGLTGYRFRGALVIMNGVPNSPINRYHQVKDSEASNNVFVDCDHIQLGAGSDEERSAVPESTVVADNVFVNRNRDSLFTVYDDISGITFRNNLLDKNLVPLQDEGFERRPLKLTDAGHGVMLPAGTPAADSIRARIPTMATPENTGVNWYPRREEAQHFGTGQTIEIGPGENTLSEAVARSAAGDIIRLAPGEYLQTMTIDLRHPITIEAAGSEKPLLVFRKTSLLNIENGGALTLRGVHVDGRECLDQPLNSVIRTSRYSMVNNYKLFIEDCDFTNLDVNHSFNVLRVYKHTFADSIVVRNSSFRNVSGSVLPLDQENDDIGIYNAENVVLENCFFDKIGQAALHLHRGGSDESTFGPMLTIDRCTFDEVGTDEKWNRSESSVSLHGTQYVHITNSVFDDSAPVRLHLVVGEPVVLIENSVFSGGTELLDNGEPYRTQNLHLNLEEPVTTLPDGTPVGTQLSE</sequence>
<protein>
    <submittedName>
        <fullName evidence="2">Alginate lyase</fullName>
    </submittedName>
</protein>
<dbReference type="InterPro" id="IPR011050">
    <property type="entry name" value="Pectin_lyase_fold/virulence"/>
</dbReference>
<gene>
    <name evidence="2" type="ORF">CGL56_16320</name>
</gene>
<dbReference type="EMBL" id="PDLO01000009">
    <property type="protein sequence ID" value="PHK97369.1"/>
    <property type="molecule type" value="Genomic_DNA"/>
</dbReference>
<reference evidence="2 3" key="1">
    <citation type="submission" date="2017-10" db="EMBL/GenBank/DDBJ databases">
        <title>The draft genome sequence of Lewinella marina KCTC 32374.</title>
        <authorList>
            <person name="Wang K."/>
        </authorList>
    </citation>
    <scope>NUCLEOTIDE SEQUENCE [LARGE SCALE GENOMIC DNA]</scope>
    <source>
        <strain evidence="2 3">MKG-38</strain>
    </source>
</reference>
<evidence type="ECO:0000313" key="3">
    <source>
        <dbReference type="Proteomes" id="UP000226437"/>
    </source>
</evidence>
<accession>A0A2G0CBK8</accession>
<keyword evidence="3" id="KW-1185">Reference proteome</keyword>
<proteinExistence type="predicted"/>
<dbReference type="InterPro" id="IPR012334">
    <property type="entry name" value="Pectin_lyas_fold"/>
</dbReference>